<organism evidence="1 2">
    <name type="scientific">Flammeovirga agarivorans</name>
    <dbReference type="NCBI Taxonomy" id="2726742"/>
    <lineage>
        <taxon>Bacteria</taxon>
        <taxon>Pseudomonadati</taxon>
        <taxon>Bacteroidota</taxon>
        <taxon>Cytophagia</taxon>
        <taxon>Cytophagales</taxon>
        <taxon>Flammeovirgaceae</taxon>
        <taxon>Flammeovirga</taxon>
    </lineage>
</organism>
<reference evidence="1 2" key="1">
    <citation type="submission" date="2020-04" db="EMBL/GenBank/DDBJ databases">
        <title>Flammeovirga sp. SR4, a novel species isolated from seawater.</title>
        <authorList>
            <person name="Wang X."/>
        </authorList>
    </citation>
    <scope>NUCLEOTIDE SEQUENCE [LARGE SCALE GENOMIC DNA]</scope>
    <source>
        <strain evidence="1 2">SR4</strain>
    </source>
</reference>
<dbReference type="PROSITE" id="PS51257">
    <property type="entry name" value="PROKAR_LIPOPROTEIN"/>
    <property type="match status" value="1"/>
</dbReference>
<proteinExistence type="predicted"/>
<keyword evidence="2" id="KW-1185">Reference proteome</keyword>
<dbReference type="RefSeq" id="WP_168884198.1">
    <property type="nucleotide sequence ID" value="NZ_JABAIL010000006.1"/>
</dbReference>
<evidence type="ECO:0008006" key="3">
    <source>
        <dbReference type="Google" id="ProtNLM"/>
    </source>
</evidence>
<accession>A0A7X8SNN3</accession>
<dbReference type="AlphaFoldDB" id="A0A7X8SNN3"/>
<comment type="caution">
    <text evidence="1">The sequence shown here is derived from an EMBL/GenBank/DDBJ whole genome shotgun (WGS) entry which is preliminary data.</text>
</comment>
<dbReference type="EMBL" id="JABAIL010000006">
    <property type="protein sequence ID" value="NLR93488.1"/>
    <property type="molecule type" value="Genomic_DNA"/>
</dbReference>
<evidence type="ECO:0000313" key="1">
    <source>
        <dbReference type="EMBL" id="NLR93488.1"/>
    </source>
</evidence>
<sequence>MRKLFLLPILFFIFSCSQEEVQIEGDSPRDIIVSNIISSEISSFSGQRMTDPGVNYEKDNYELVAVDSKGNEFFLDGINLDDNILIQGMIGEVTIDVRHSKFVKDGEEFTGYHTAYTLGGKKVIPAGETSADITMSNLSWAYVEVWGKVAYIKEVAIKTEFGTSTLNKVGTTDEDTYYYSYVYMDDADIDVSMNVRAFENNIPIVFNAKLNNKYSFELQGNPTGTDLNLSSSVEQGFDNETNNQVIIPMNLTVKYAGTTAPAVDMKKYKYDWYWDGTELTNAQVVVFDNGNNTLQAPINPSSDFSLNGTFGASENGEGQFYMPYGARLIMNEKAKSYTVELAPLKKVKIFTDENTSVLMEGEGNILEYTTTAADMGKDLEFRVKLEGEEDDIILGVSSATNYLVQGGEKLHVNEGEQFTIRLEKGNWTYKIVK</sequence>
<name>A0A7X8SNN3_9BACT</name>
<evidence type="ECO:0000313" key="2">
    <source>
        <dbReference type="Proteomes" id="UP000585050"/>
    </source>
</evidence>
<protein>
    <recommendedName>
        <fullName evidence="3">Lipoprotein</fullName>
    </recommendedName>
</protein>
<dbReference type="Proteomes" id="UP000585050">
    <property type="component" value="Unassembled WGS sequence"/>
</dbReference>
<gene>
    <name evidence="1" type="ORF">HGP29_19985</name>
</gene>